<dbReference type="Proteomes" id="UP000596145">
    <property type="component" value="Chromosome"/>
</dbReference>
<gene>
    <name evidence="3" type="ORF">I6I10_01970</name>
</gene>
<dbReference type="InterPro" id="IPR050515">
    <property type="entry name" value="Beta-lactam/transpept"/>
</dbReference>
<evidence type="ECO:0000259" key="1">
    <source>
        <dbReference type="Pfam" id="PF00905"/>
    </source>
</evidence>
<proteinExistence type="predicted"/>
<dbReference type="Gene3D" id="3.40.710.10">
    <property type="entry name" value="DD-peptidase/beta-lactamase superfamily"/>
    <property type="match status" value="1"/>
</dbReference>
<reference evidence="3 4" key="1">
    <citation type="submission" date="2020-12" db="EMBL/GenBank/DDBJ databases">
        <title>FDA dAtabase for Regulatory Grade micrObial Sequences (FDA-ARGOS): Supporting development and validation of Infectious Disease Dx tests.</title>
        <authorList>
            <person name="Sproer C."/>
            <person name="Gronow S."/>
            <person name="Severitt S."/>
            <person name="Schroder I."/>
            <person name="Tallon L."/>
            <person name="Sadzewicz L."/>
            <person name="Zhao X."/>
            <person name="Boylan J."/>
            <person name="Ott S."/>
            <person name="Bowen H."/>
            <person name="Vavikolanu K."/>
            <person name="Mehta A."/>
            <person name="Aluvathingal J."/>
            <person name="Nadendla S."/>
            <person name="Lowell S."/>
            <person name="Myers T."/>
            <person name="Yan Y."/>
            <person name="Sichtig H."/>
        </authorList>
    </citation>
    <scope>NUCLEOTIDE SEQUENCE [LARGE SCALE GENOMIC DNA]</scope>
    <source>
        <strain evidence="3 4">FDAARGOS_1053</strain>
    </source>
</reference>
<feature type="domain" description="Penicillin-binding protein transpeptidase" evidence="1">
    <location>
        <begin position="137"/>
        <end position="445"/>
    </location>
</feature>
<accession>A0A7T4EG33</accession>
<dbReference type="SUPFAM" id="SSF56601">
    <property type="entry name" value="beta-lactamase/transpeptidase-like"/>
    <property type="match status" value="1"/>
</dbReference>
<name>A0A7T4EG33_9CORY</name>
<dbReference type="PANTHER" id="PTHR30627:SF24">
    <property type="entry name" value="PENICILLIN-BINDING PROTEIN 4B"/>
    <property type="match status" value="1"/>
</dbReference>
<dbReference type="RefSeq" id="WP_084035965.1">
    <property type="nucleotide sequence ID" value="NZ_CP066007.1"/>
</dbReference>
<dbReference type="GO" id="GO:0005886">
    <property type="term" value="C:plasma membrane"/>
    <property type="evidence" value="ECO:0007669"/>
    <property type="project" value="TreeGrafter"/>
</dbReference>
<dbReference type="Gene3D" id="3.90.1310.10">
    <property type="entry name" value="Penicillin-binding protein 2a (Domain 2)"/>
    <property type="match status" value="1"/>
</dbReference>
<protein>
    <submittedName>
        <fullName evidence="3">Penicillin-binding protein 2</fullName>
    </submittedName>
</protein>
<dbReference type="InterPro" id="IPR012338">
    <property type="entry name" value="Beta-lactam/transpept-like"/>
</dbReference>
<evidence type="ECO:0000259" key="2">
    <source>
        <dbReference type="Pfam" id="PF21922"/>
    </source>
</evidence>
<feature type="domain" description="Penicillin binding protein A dimerisation" evidence="2">
    <location>
        <begin position="52"/>
        <end position="113"/>
    </location>
</feature>
<evidence type="ECO:0000313" key="3">
    <source>
        <dbReference type="EMBL" id="QQB46732.1"/>
    </source>
</evidence>
<sequence length="450" mass="46850">MNRTIRIASLFSLVLVFILLVNLTWVQVFRTDELADNPLNRRQFYRAQMIARGPITAGGEVLAHSEKQEDGTYKRSYGESAPLYGPTIGYLDPQFGAAGLEASQNDVLNGENTVKLTVDPKLQRAAYQGLASRGYEGAAVAIKASTGEILAIASTPSYNPATATDNWDSLSNDEMSPLLNHATQDSLPPGSTFKVITTAAALMNGYAPGSPLTGAPQITLPGTTATLENYGGSACAGGGTVTLTTAFALSCNTAFAQLGSQLTDEQLTKTAQAFGVGETYDLGLPESAGALGDLTDAAARAQSAIGQRDVSMTALQNAVVAATVANDGLRMKPYIVSEVLGRDLKVKHKTTPTEAAEVMPKEVSDQIAELMCASERSTLGYQGGAIASKTGTAEHGEDSRNSDPHGWYIAFEGDVAVAVVVKNGGDQGARAVGATTAAPIGREILGAARG</sequence>
<dbReference type="Pfam" id="PF00905">
    <property type="entry name" value="Transpeptidase"/>
    <property type="match status" value="1"/>
</dbReference>
<organism evidence="3 4">
    <name type="scientific">Corynebacterium glucuronolyticum</name>
    <dbReference type="NCBI Taxonomy" id="39791"/>
    <lineage>
        <taxon>Bacteria</taxon>
        <taxon>Bacillati</taxon>
        <taxon>Actinomycetota</taxon>
        <taxon>Actinomycetes</taxon>
        <taxon>Mycobacteriales</taxon>
        <taxon>Corynebacteriaceae</taxon>
        <taxon>Corynebacterium</taxon>
    </lineage>
</organism>
<dbReference type="Pfam" id="PF21922">
    <property type="entry name" value="PBP_dimer_2"/>
    <property type="match status" value="1"/>
</dbReference>
<dbReference type="GO" id="GO:0071972">
    <property type="term" value="F:peptidoglycan L,D-transpeptidase activity"/>
    <property type="evidence" value="ECO:0007669"/>
    <property type="project" value="TreeGrafter"/>
</dbReference>
<dbReference type="GO" id="GO:0008658">
    <property type="term" value="F:penicillin binding"/>
    <property type="evidence" value="ECO:0007669"/>
    <property type="project" value="InterPro"/>
</dbReference>
<dbReference type="OrthoDB" id="9766847at2"/>
<dbReference type="GO" id="GO:0071555">
    <property type="term" value="P:cell wall organization"/>
    <property type="evidence" value="ECO:0007669"/>
    <property type="project" value="TreeGrafter"/>
</dbReference>
<dbReference type="InterPro" id="IPR054120">
    <property type="entry name" value="PBPA_dimer"/>
</dbReference>
<dbReference type="PANTHER" id="PTHR30627">
    <property type="entry name" value="PEPTIDOGLYCAN D,D-TRANSPEPTIDASE"/>
    <property type="match status" value="1"/>
</dbReference>
<evidence type="ECO:0000313" key="4">
    <source>
        <dbReference type="Proteomes" id="UP000596145"/>
    </source>
</evidence>
<dbReference type="AlphaFoldDB" id="A0A7T4EG33"/>
<dbReference type="GeneID" id="92758922"/>
<dbReference type="EMBL" id="CP066007">
    <property type="protein sequence ID" value="QQB46732.1"/>
    <property type="molecule type" value="Genomic_DNA"/>
</dbReference>
<dbReference type="InterPro" id="IPR001460">
    <property type="entry name" value="PCN-bd_Tpept"/>
</dbReference>